<name>A0ABU0FPD0_9HYPH</name>
<dbReference type="EMBL" id="JAUSVK010000001">
    <property type="protein sequence ID" value="MDQ0396472.1"/>
    <property type="molecule type" value="Genomic_DNA"/>
</dbReference>
<comment type="caution">
    <text evidence="1">The sequence shown here is derived from an EMBL/GenBank/DDBJ whole genome shotgun (WGS) entry which is preliminary data.</text>
</comment>
<evidence type="ECO:0000313" key="2">
    <source>
        <dbReference type="Proteomes" id="UP001237448"/>
    </source>
</evidence>
<dbReference type="Gene3D" id="2.40.160.20">
    <property type="match status" value="1"/>
</dbReference>
<evidence type="ECO:0008006" key="3">
    <source>
        <dbReference type="Google" id="ProtNLM"/>
    </source>
</evidence>
<organism evidence="1 2">
    <name type="scientific">Labrys monachus</name>
    <dbReference type="NCBI Taxonomy" id="217067"/>
    <lineage>
        <taxon>Bacteria</taxon>
        <taxon>Pseudomonadati</taxon>
        <taxon>Pseudomonadota</taxon>
        <taxon>Alphaproteobacteria</taxon>
        <taxon>Hyphomicrobiales</taxon>
        <taxon>Xanthobacteraceae</taxon>
        <taxon>Labrys</taxon>
    </lineage>
</organism>
<gene>
    <name evidence="1" type="ORF">J3R73_006264</name>
</gene>
<dbReference type="Pfam" id="PF09411">
    <property type="entry name" value="PagL"/>
    <property type="match status" value="1"/>
</dbReference>
<dbReference type="InterPro" id="IPR018550">
    <property type="entry name" value="Lipid-A_deacylase-rel"/>
</dbReference>
<keyword evidence="2" id="KW-1185">Reference proteome</keyword>
<dbReference type="Proteomes" id="UP001237448">
    <property type="component" value="Unassembled WGS sequence"/>
</dbReference>
<sequence>MASPAIAADYNGAIASPTDPFIDEVRLGGFLHDLISPEKNRGPDLNAEILFAKPWGTADEWWMPRPHVGTTVNFHGGTSTIYAGATWQYNVTSWAFIEGSFGGSLNNGKDDGTPDRNAVGCVALFRESATLGFNITDHWRLMGTIEHNSNAGLCDRNRGLTNYGVRVGYKF</sequence>
<proteinExistence type="predicted"/>
<protein>
    <recommendedName>
        <fullName evidence="3">Lipid A 3-O-deacylase</fullName>
    </recommendedName>
</protein>
<accession>A0ABU0FPD0</accession>
<evidence type="ECO:0000313" key="1">
    <source>
        <dbReference type="EMBL" id="MDQ0396472.1"/>
    </source>
</evidence>
<reference evidence="1 2" key="1">
    <citation type="submission" date="2023-07" db="EMBL/GenBank/DDBJ databases">
        <title>Genomic Encyclopedia of Type Strains, Phase IV (KMG-IV): sequencing the most valuable type-strain genomes for metagenomic binning, comparative biology and taxonomic classification.</title>
        <authorList>
            <person name="Goeker M."/>
        </authorList>
    </citation>
    <scope>NUCLEOTIDE SEQUENCE [LARGE SCALE GENOMIC DNA]</scope>
    <source>
        <strain evidence="1 2">DSM 5896</strain>
    </source>
</reference>
<dbReference type="RefSeq" id="WP_307436810.1">
    <property type="nucleotide sequence ID" value="NZ_JAUSVK010000001.1"/>
</dbReference>